<dbReference type="Pfam" id="PF13470">
    <property type="entry name" value="PIN_3"/>
    <property type="match status" value="1"/>
</dbReference>
<dbReference type="EMBL" id="LS974202">
    <property type="protein sequence ID" value="SSC12627.1"/>
    <property type="molecule type" value="Genomic_DNA"/>
</dbReference>
<gene>
    <name evidence="2" type="ORF">MESINF_1183</name>
</gene>
<protein>
    <submittedName>
        <fullName evidence="2">Putative toxin-antitoxin system toxin component, PIN family</fullName>
    </submittedName>
</protein>
<dbReference type="Gene3D" id="3.40.50.1010">
    <property type="entry name" value="5'-nuclease"/>
    <property type="match status" value="1"/>
</dbReference>
<name>A0A7Z7LFV8_9BACT</name>
<dbReference type="SMART" id="SM00670">
    <property type="entry name" value="PINc"/>
    <property type="match status" value="1"/>
</dbReference>
<dbReference type="KEGG" id="minf:MESINF_1183"/>
<dbReference type="PANTHER" id="PTHR34610:SF3">
    <property type="entry name" value="SSL7007 PROTEIN"/>
    <property type="match status" value="1"/>
</dbReference>
<dbReference type="SUPFAM" id="SSF88723">
    <property type="entry name" value="PIN domain-like"/>
    <property type="match status" value="1"/>
</dbReference>
<dbReference type="InterPro" id="IPR002850">
    <property type="entry name" value="PIN_toxin-like"/>
</dbReference>
<reference evidence="2 3" key="1">
    <citation type="submission" date="2017-01" db="EMBL/GenBank/DDBJ databases">
        <authorList>
            <person name="Erauso G."/>
        </authorList>
    </citation>
    <scope>NUCLEOTIDE SEQUENCE [LARGE SCALE GENOMIC DNA]</scope>
    <source>
        <strain evidence="2">MESINF1</strain>
    </source>
</reference>
<evidence type="ECO:0000259" key="1">
    <source>
        <dbReference type="SMART" id="SM00670"/>
    </source>
</evidence>
<dbReference type="InterPro" id="IPR029060">
    <property type="entry name" value="PIN-like_dom_sf"/>
</dbReference>
<proteinExistence type="predicted"/>
<dbReference type="InterPro" id="IPR002716">
    <property type="entry name" value="PIN_dom"/>
</dbReference>
<dbReference type="AlphaFoldDB" id="A0A7Z7LFV8"/>
<dbReference type="Proteomes" id="UP000250796">
    <property type="component" value="Chromosome MESINF"/>
</dbReference>
<accession>A0A7Z7LFV8</accession>
<keyword evidence="3" id="KW-1185">Reference proteome</keyword>
<dbReference type="PANTHER" id="PTHR34610">
    <property type="entry name" value="SSL7007 PROTEIN"/>
    <property type="match status" value="1"/>
</dbReference>
<evidence type="ECO:0000313" key="2">
    <source>
        <dbReference type="EMBL" id="SSC12627.1"/>
    </source>
</evidence>
<dbReference type="RefSeq" id="WP_169698914.1">
    <property type="nucleotide sequence ID" value="NZ_LS974202.1"/>
</dbReference>
<dbReference type="NCBIfam" id="TIGR00305">
    <property type="entry name" value="putative toxin-antitoxin system toxin component, PIN family"/>
    <property type="match status" value="1"/>
</dbReference>
<sequence length="132" mass="14649">MKVVIDTNVVISAALGSRTCSMAIIKALEQEVIEPGIFTQELRRFIVKLMGKRRNAELEALSNFVEYFITVVEIVDDYQLVSFSADPPDNHFISLAAARNALLITGDKLCLQSALRGNVKCKTPSQYLKDSL</sequence>
<feature type="domain" description="PIN" evidence="1">
    <location>
        <begin position="1"/>
        <end position="112"/>
    </location>
</feature>
<organism evidence="2 3">
    <name type="scientific">Mesotoga infera</name>
    <dbReference type="NCBI Taxonomy" id="1236046"/>
    <lineage>
        <taxon>Bacteria</taxon>
        <taxon>Thermotogati</taxon>
        <taxon>Thermotogota</taxon>
        <taxon>Thermotogae</taxon>
        <taxon>Kosmotogales</taxon>
        <taxon>Kosmotogaceae</taxon>
        <taxon>Mesotoga</taxon>
    </lineage>
</organism>
<evidence type="ECO:0000313" key="3">
    <source>
        <dbReference type="Proteomes" id="UP000250796"/>
    </source>
</evidence>